<proteinExistence type="predicted"/>
<dbReference type="GO" id="GO:0016787">
    <property type="term" value="F:hydrolase activity"/>
    <property type="evidence" value="ECO:0007669"/>
    <property type="project" value="UniProtKB-KW"/>
</dbReference>
<dbReference type="FunFam" id="3.40.50.10810:FF:000008">
    <property type="entry name" value="Chromatin structure-remodeling complex subunit snf21"/>
    <property type="match status" value="1"/>
</dbReference>
<dbReference type="GO" id="GO:0004386">
    <property type="term" value="F:helicase activity"/>
    <property type="evidence" value="ECO:0007669"/>
    <property type="project" value="UniProtKB-KW"/>
</dbReference>
<dbReference type="Pfam" id="PF00439">
    <property type="entry name" value="Bromodomain"/>
    <property type="match status" value="1"/>
</dbReference>
<dbReference type="SUPFAM" id="SSF52540">
    <property type="entry name" value="P-loop containing nucleoside triphosphate hydrolases"/>
    <property type="match status" value="2"/>
</dbReference>
<evidence type="ECO:0000259" key="13">
    <source>
        <dbReference type="PROSITE" id="PS51192"/>
    </source>
</evidence>
<keyword evidence="7 10" id="KW-0103">Bromodomain</keyword>
<evidence type="ECO:0000259" key="16">
    <source>
        <dbReference type="PROSITE" id="PS51666"/>
    </source>
</evidence>
<dbReference type="FunFam" id="3.40.50.300:FF:000843">
    <property type="entry name" value="Chromatin structure-remodeling complex subunit snf21"/>
    <property type="match status" value="1"/>
</dbReference>
<evidence type="ECO:0000256" key="1">
    <source>
        <dbReference type="ARBA" id="ARBA00004123"/>
    </source>
</evidence>
<dbReference type="GO" id="GO:0006355">
    <property type="term" value="P:regulation of DNA-templated transcription"/>
    <property type="evidence" value="ECO:0007669"/>
    <property type="project" value="InterPro"/>
</dbReference>
<dbReference type="GO" id="GO:0005694">
    <property type="term" value="C:chromosome"/>
    <property type="evidence" value="ECO:0007669"/>
    <property type="project" value="UniProtKB-ARBA"/>
</dbReference>
<evidence type="ECO:0000256" key="4">
    <source>
        <dbReference type="ARBA" id="ARBA00022806"/>
    </source>
</evidence>
<dbReference type="SUPFAM" id="SSF47370">
    <property type="entry name" value="Bromodomain"/>
    <property type="match status" value="1"/>
</dbReference>
<dbReference type="OMA" id="VNYISHT"/>
<reference evidence="17 18" key="1">
    <citation type="submission" date="2016-07" db="EMBL/GenBank/DDBJ databases">
        <title>Pervasive Adenine N6-methylation of Active Genes in Fungi.</title>
        <authorList>
            <consortium name="DOE Joint Genome Institute"/>
            <person name="Mondo S.J."/>
            <person name="Dannebaum R.O."/>
            <person name="Kuo R.C."/>
            <person name="Labutti K."/>
            <person name="Haridas S."/>
            <person name="Kuo A."/>
            <person name="Salamov A."/>
            <person name="Ahrendt S.R."/>
            <person name="Lipzen A."/>
            <person name="Sullivan W."/>
            <person name="Andreopoulos W.B."/>
            <person name="Clum A."/>
            <person name="Lindquist E."/>
            <person name="Daum C."/>
            <person name="Ramamoorthy G.K."/>
            <person name="Gryganskyi A."/>
            <person name="Culley D."/>
            <person name="Magnuson J.K."/>
            <person name="James T.Y."/>
            <person name="O'Malley M.A."/>
            <person name="Stajich J.E."/>
            <person name="Spatafora J.W."/>
            <person name="Visel A."/>
            <person name="Grigoriev I.V."/>
        </authorList>
    </citation>
    <scope>NUCLEOTIDE SEQUENCE [LARGE SCALE GENOMIC DNA]</scope>
    <source>
        <strain evidence="17 18">NRRL 2496</strain>
    </source>
</reference>
<dbReference type="Gene3D" id="1.20.920.10">
    <property type="entry name" value="Bromodomain-like"/>
    <property type="match status" value="1"/>
</dbReference>
<dbReference type="GO" id="GO:1902494">
    <property type="term" value="C:catalytic complex"/>
    <property type="evidence" value="ECO:0007669"/>
    <property type="project" value="UniProtKB-ARBA"/>
</dbReference>
<keyword evidence="3" id="KW-0378">Hydrolase</keyword>
<dbReference type="PROSITE" id="PS50014">
    <property type="entry name" value="BROMODOMAIN_2"/>
    <property type="match status" value="1"/>
</dbReference>
<dbReference type="InterPro" id="IPR000330">
    <property type="entry name" value="SNF2_N"/>
</dbReference>
<accession>A0A1X2H0D6</accession>
<dbReference type="InterPro" id="IPR029295">
    <property type="entry name" value="SnAC"/>
</dbReference>
<dbReference type="InterPro" id="IPR038718">
    <property type="entry name" value="SNF2-like_sf"/>
</dbReference>
<dbReference type="Gene3D" id="1.20.5.170">
    <property type="match status" value="1"/>
</dbReference>
<feature type="domain" description="Helicase C-terminal" evidence="14">
    <location>
        <begin position="852"/>
        <end position="1013"/>
    </location>
</feature>
<feature type="region of interest" description="Disordered" evidence="11">
    <location>
        <begin position="1147"/>
        <end position="1190"/>
    </location>
</feature>
<dbReference type="SMART" id="SM00951">
    <property type="entry name" value="QLQ"/>
    <property type="match status" value="1"/>
</dbReference>
<evidence type="ECO:0000313" key="18">
    <source>
        <dbReference type="Proteomes" id="UP000242180"/>
    </source>
</evidence>
<dbReference type="InterPro" id="IPR014978">
    <property type="entry name" value="Gln-Leu-Gln_QLQ"/>
</dbReference>
<dbReference type="PROSITE" id="PS51204">
    <property type="entry name" value="HSA"/>
    <property type="match status" value="1"/>
</dbReference>
<evidence type="ECO:0000259" key="15">
    <source>
        <dbReference type="PROSITE" id="PS51204"/>
    </source>
</evidence>
<dbReference type="Pfam" id="PF07529">
    <property type="entry name" value="HSA"/>
    <property type="match status" value="1"/>
</dbReference>
<keyword evidence="9" id="KW-0539">Nucleus</keyword>
<dbReference type="InterPro" id="IPR036427">
    <property type="entry name" value="Bromodomain-like_sf"/>
</dbReference>
<comment type="subcellular location">
    <subcellularLocation>
        <location evidence="1">Nucleus</location>
    </subcellularLocation>
</comment>
<evidence type="ECO:0000313" key="17">
    <source>
        <dbReference type="EMBL" id="ORY90545.1"/>
    </source>
</evidence>
<keyword evidence="4" id="KW-0347">Helicase</keyword>
<dbReference type="PROSITE" id="PS51666">
    <property type="entry name" value="QLQ"/>
    <property type="match status" value="1"/>
</dbReference>
<feature type="region of interest" description="Disordered" evidence="11">
    <location>
        <begin position="1"/>
        <end position="21"/>
    </location>
</feature>
<keyword evidence="18" id="KW-1185">Reference proteome</keyword>
<dbReference type="EMBL" id="MCGN01000012">
    <property type="protein sequence ID" value="ORY90545.1"/>
    <property type="molecule type" value="Genomic_DNA"/>
</dbReference>
<feature type="region of interest" description="Disordered" evidence="11">
    <location>
        <begin position="1043"/>
        <end position="1069"/>
    </location>
</feature>
<feature type="region of interest" description="Disordered" evidence="11">
    <location>
        <begin position="1094"/>
        <end position="1115"/>
    </location>
</feature>
<dbReference type="Pfam" id="PF00176">
    <property type="entry name" value="SNF2-rel_dom"/>
    <property type="match status" value="1"/>
</dbReference>
<keyword evidence="5" id="KW-0067">ATP-binding</keyword>
<dbReference type="OrthoDB" id="5857104at2759"/>
<feature type="domain" description="QLQ" evidence="16">
    <location>
        <begin position="107"/>
        <end position="142"/>
    </location>
</feature>
<dbReference type="InterPro" id="IPR049730">
    <property type="entry name" value="SNF2/RAD54-like_C"/>
</dbReference>
<dbReference type="CDD" id="cd18793">
    <property type="entry name" value="SF2_C_SNF"/>
    <property type="match status" value="1"/>
</dbReference>
<feature type="domain" description="Helicase ATP-binding" evidence="13">
    <location>
        <begin position="541"/>
        <end position="706"/>
    </location>
</feature>
<feature type="region of interest" description="Disordered" evidence="11">
    <location>
        <begin position="154"/>
        <end position="212"/>
    </location>
</feature>
<dbReference type="Proteomes" id="UP000242180">
    <property type="component" value="Unassembled WGS sequence"/>
</dbReference>
<dbReference type="SMART" id="SM00490">
    <property type="entry name" value="HELICc"/>
    <property type="match status" value="1"/>
</dbReference>
<dbReference type="Gene3D" id="3.40.50.300">
    <property type="entry name" value="P-loop containing nucleotide triphosphate hydrolases"/>
    <property type="match status" value="1"/>
</dbReference>
<feature type="region of interest" description="Disordered" evidence="11">
    <location>
        <begin position="479"/>
        <end position="498"/>
    </location>
</feature>
<keyword evidence="2" id="KW-0547">Nucleotide-binding</keyword>
<evidence type="ECO:0000256" key="10">
    <source>
        <dbReference type="PROSITE-ProRule" id="PRU00035"/>
    </source>
</evidence>
<dbReference type="CDD" id="cd17996">
    <property type="entry name" value="DEXHc_SMARCA2_SMARCA4"/>
    <property type="match status" value="1"/>
</dbReference>
<keyword evidence="8" id="KW-0804">Transcription</keyword>
<dbReference type="PROSITE" id="PS51192">
    <property type="entry name" value="HELICASE_ATP_BIND_1"/>
    <property type="match status" value="1"/>
</dbReference>
<sequence>MNIAAAADPSASGSILQQGVPGGLNKQKLNNILQRAKYLQMQGAKEDNNAEFASIMQFLKNLQRQQKLQASPTNNGMPSMGSPAGASAVPTPPQHHVQPQALPAGAAFSQKQLATLKHQIMAYRLISKNMPVPPQLQQILFAAHEALEDTDARLSGTPASVSGSVVAPSPASSSSTPAQQQQIQQQHAQPQQQQPQQQEESPMPSTSTPEKTQYNAYASPYNLLKTPVSSYGHASRQQRMLTPSITPVGIDPHVMITERERRIKARIQYRIGELEKIPSNVSTAPGSLLSPSDGEKGRDMKLKAIIELRALRLLNRQKKLRQEIIHGMSRSTTLATSADRLAFRRMKKQSLREARMTEKIERQQRIDREQKEKQKHLQYLQSICDHGRNLVVAQKNWQAKQNKLGRAVQQYHLHVEKEEQKKAERASKERIRALRNDDEEAYMKLLDQAKDTRLTQLLRQTGSFLESLSRAVIDQQTHTAQQLEPNDLAPPPDEDDIDDDPASKIDYFKVTHRIKEEVSQPSILIGGTLKEYQIKGLQWMVSLYNNHLNGILADEMGLGKTIQTISLITYLIERKRQNGPYLIIVPLSTLTNWSLEFAKWAPAIKTIVYKGNPPMRRELQMEIRNGDFQVLMTTFEYIIKDRPVLSKIRWLHMIIDEGHRMKNPTSKLTSVLRQFYTTRYRLILTGTPLQNNLPELWALLNFILPKIFKSVQSFEEWFNTPFNNQGVSDKVGLNEEEQLLIIKRLHKVLRPFLLRRLKKDVESELPDKVERVVKCRLSALQLKLYAQMKKNGVLYASHGEKGKMGIKGLNNTIMQLRKICNHPFVFEDVENSVNPAQTSNELLYRTSGKFELLDRMLPKLKETGHRVLIFFQMTQIMTIMEDFLSYRGFQYLRLDGSTKADDRSELLHMFNAPDSPYFVFLLSTRAGGLGLNLQAADTVIIFDSDWNPHQDLQAQDRAHRIGQTKEVRIFRLISANSIEENILARANYKLDIDGKVIQAGKFDNRSTEEDREAFLRSLLEDKADEEEEKDDEAADDEELNELLKRSDQEATVFEKMDAERQREERKRLGGRGKKYERLIQEDELPEVYRLDEMPVEDATDPLSYGRGQRSRDSVRYDDGLTEEQWLNALEDENVDIDELVAKKEEMRRRRAERMMQREGSEESAGSKKRGRPKKGDVESRRKRSKPVDSVDPAVRQRLTKLFEQCYTALEEATEEDEETETYRQRCELFMDLVSKRDYPLYYTMIKNPISMNMIKKRIHSAYYNSVADFKADFKLMFDNARTFNEEGSFVYEDANEMERILEAKLRELCPTGEV</sequence>
<dbReference type="InterPro" id="IPR001487">
    <property type="entry name" value="Bromodomain"/>
</dbReference>
<evidence type="ECO:0000256" key="5">
    <source>
        <dbReference type="ARBA" id="ARBA00022840"/>
    </source>
</evidence>
<dbReference type="Gene3D" id="3.40.50.10810">
    <property type="entry name" value="Tandem AAA-ATPase domain"/>
    <property type="match status" value="1"/>
</dbReference>
<evidence type="ECO:0000259" key="14">
    <source>
        <dbReference type="PROSITE" id="PS51194"/>
    </source>
</evidence>
<evidence type="ECO:0000259" key="12">
    <source>
        <dbReference type="PROSITE" id="PS50014"/>
    </source>
</evidence>
<dbReference type="InterPro" id="IPR014012">
    <property type="entry name" value="HSA_dom"/>
</dbReference>
<keyword evidence="6" id="KW-0805">Transcription regulation</keyword>
<dbReference type="SMART" id="SM00297">
    <property type="entry name" value="BROMO"/>
    <property type="match status" value="1"/>
</dbReference>
<dbReference type="Pfam" id="PF08880">
    <property type="entry name" value="QLQ"/>
    <property type="match status" value="1"/>
</dbReference>
<dbReference type="Pfam" id="PF14619">
    <property type="entry name" value="SnAC"/>
    <property type="match status" value="1"/>
</dbReference>
<dbReference type="InterPro" id="IPR027417">
    <property type="entry name" value="P-loop_NTPase"/>
</dbReference>
<dbReference type="FunCoup" id="A0A1X2H0D6">
    <property type="interactions" value="801"/>
</dbReference>
<gene>
    <name evidence="17" type="ORF">BCR43DRAFT_499469</name>
</gene>
<dbReference type="GO" id="GO:0006338">
    <property type="term" value="P:chromatin remodeling"/>
    <property type="evidence" value="ECO:0007669"/>
    <property type="project" value="UniProtKB-ARBA"/>
</dbReference>
<dbReference type="SMART" id="SM00573">
    <property type="entry name" value="HSA"/>
    <property type="match status" value="1"/>
</dbReference>
<evidence type="ECO:0000256" key="7">
    <source>
        <dbReference type="ARBA" id="ARBA00023117"/>
    </source>
</evidence>
<organism evidence="17 18">
    <name type="scientific">Syncephalastrum racemosum</name>
    <name type="common">Filamentous fungus</name>
    <dbReference type="NCBI Taxonomy" id="13706"/>
    <lineage>
        <taxon>Eukaryota</taxon>
        <taxon>Fungi</taxon>
        <taxon>Fungi incertae sedis</taxon>
        <taxon>Mucoromycota</taxon>
        <taxon>Mucoromycotina</taxon>
        <taxon>Mucoromycetes</taxon>
        <taxon>Mucorales</taxon>
        <taxon>Syncephalastraceae</taxon>
        <taxon>Syncephalastrum</taxon>
    </lineage>
</organism>
<name>A0A1X2H0D6_SYNRA</name>
<dbReference type="SMART" id="SM00487">
    <property type="entry name" value="DEXDc"/>
    <property type="match status" value="1"/>
</dbReference>
<protein>
    <submittedName>
        <fullName evidence="17">SNF2 family N-terminal domain-domain-containing protein</fullName>
    </submittedName>
</protein>
<comment type="caution">
    <text evidence="17">The sequence shown here is derived from an EMBL/GenBank/DDBJ whole genome shotgun (WGS) entry which is preliminary data.</text>
</comment>
<feature type="compositionally biased region" description="Polar residues" evidence="11">
    <location>
        <begin position="68"/>
        <end position="77"/>
    </location>
</feature>
<dbReference type="STRING" id="13706.A0A1X2H0D6"/>
<feature type="region of interest" description="Disordered" evidence="11">
    <location>
        <begin position="68"/>
        <end position="97"/>
    </location>
</feature>
<dbReference type="PRINTS" id="PR00503">
    <property type="entry name" value="BROMODOMAIN"/>
</dbReference>
<dbReference type="PANTHER" id="PTHR10799">
    <property type="entry name" value="SNF2/RAD54 HELICASE FAMILY"/>
    <property type="match status" value="1"/>
</dbReference>
<dbReference type="GO" id="GO:0005524">
    <property type="term" value="F:ATP binding"/>
    <property type="evidence" value="ECO:0007669"/>
    <property type="project" value="UniProtKB-KW"/>
</dbReference>
<dbReference type="GO" id="GO:0005634">
    <property type="term" value="C:nucleus"/>
    <property type="evidence" value="ECO:0007669"/>
    <property type="project" value="UniProtKB-SubCell"/>
</dbReference>
<feature type="compositionally biased region" description="Basic and acidic residues" evidence="11">
    <location>
        <begin position="1147"/>
        <end position="1160"/>
    </location>
</feature>
<feature type="domain" description="Bromo" evidence="12">
    <location>
        <begin position="1221"/>
        <end position="1291"/>
    </location>
</feature>
<dbReference type="GO" id="GO:0006366">
    <property type="term" value="P:transcription by RNA polymerase II"/>
    <property type="evidence" value="ECO:0007669"/>
    <property type="project" value="UniProtKB-ARBA"/>
</dbReference>
<feature type="compositionally biased region" description="Low complexity" evidence="11">
    <location>
        <begin position="155"/>
        <end position="207"/>
    </location>
</feature>
<evidence type="ECO:0000256" key="2">
    <source>
        <dbReference type="ARBA" id="ARBA00022741"/>
    </source>
</evidence>
<dbReference type="Pfam" id="PF00271">
    <property type="entry name" value="Helicase_C"/>
    <property type="match status" value="1"/>
</dbReference>
<evidence type="ECO:0000256" key="11">
    <source>
        <dbReference type="SAM" id="MobiDB-lite"/>
    </source>
</evidence>
<dbReference type="InParanoid" id="A0A1X2H0D6"/>
<dbReference type="InterPro" id="IPR014001">
    <property type="entry name" value="Helicase_ATP-bd"/>
</dbReference>
<evidence type="ECO:0000256" key="9">
    <source>
        <dbReference type="ARBA" id="ARBA00023242"/>
    </source>
</evidence>
<dbReference type="PROSITE" id="PS51194">
    <property type="entry name" value="HELICASE_CTER"/>
    <property type="match status" value="1"/>
</dbReference>
<dbReference type="SMART" id="SM01314">
    <property type="entry name" value="SnAC"/>
    <property type="match status" value="1"/>
</dbReference>
<dbReference type="InterPro" id="IPR001650">
    <property type="entry name" value="Helicase_C-like"/>
</dbReference>
<dbReference type="GO" id="GO:0042393">
    <property type="term" value="F:histone binding"/>
    <property type="evidence" value="ECO:0007669"/>
    <property type="project" value="InterPro"/>
</dbReference>
<evidence type="ECO:0000256" key="3">
    <source>
        <dbReference type="ARBA" id="ARBA00022801"/>
    </source>
</evidence>
<evidence type="ECO:0000256" key="6">
    <source>
        <dbReference type="ARBA" id="ARBA00023015"/>
    </source>
</evidence>
<feature type="domain" description="HSA" evidence="15">
    <location>
        <begin position="364"/>
        <end position="436"/>
    </location>
</feature>
<evidence type="ECO:0000256" key="8">
    <source>
        <dbReference type="ARBA" id="ARBA00023163"/>
    </source>
</evidence>